<dbReference type="InterPro" id="IPR029058">
    <property type="entry name" value="AB_hydrolase_fold"/>
</dbReference>
<proteinExistence type="predicted"/>
<dbReference type="RefSeq" id="WP_092423424.1">
    <property type="nucleotide sequence ID" value="NZ_FNCL01000004.1"/>
</dbReference>
<dbReference type="PANTHER" id="PTHR10992">
    <property type="entry name" value="METHYLESTERASE FAMILY MEMBER"/>
    <property type="match status" value="1"/>
</dbReference>
<organism evidence="2 3">
    <name type="scientific">Alloyangia pacifica</name>
    <dbReference type="NCBI Taxonomy" id="311180"/>
    <lineage>
        <taxon>Bacteria</taxon>
        <taxon>Pseudomonadati</taxon>
        <taxon>Pseudomonadota</taxon>
        <taxon>Alphaproteobacteria</taxon>
        <taxon>Rhodobacterales</taxon>
        <taxon>Roseobacteraceae</taxon>
        <taxon>Alloyangia</taxon>
    </lineage>
</organism>
<dbReference type="STRING" id="311180.SAMN04488050_10473"/>
<dbReference type="InterPro" id="IPR045889">
    <property type="entry name" value="MES/HNL"/>
</dbReference>
<reference evidence="3" key="1">
    <citation type="submission" date="2016-10" db="EMBL/GenBank/DDBJ databases">
        <authorList>
            <person name="Varghese N."/>
            <person name="Submissions S."/>
        </authorList>
    </citation>
    <scope>NUCLEOTIDE SEQUENCE [LARGE SCALE GENOMIC DNA]</scope>
    <source>
        <strain evidence="3">DSM 26894</strain>
    </source>
</reference>
<dbReference type="SUPFAM" id="SSF53474">
    <property type="entry name" value="alpha/beta-Hydrolases"/>
    <property type="match status" value="1"/>
</dbReference>
<dbReference type="Proteomes" id="UP000199392">
    <property type="component" value="Unassembled WGS sequence"/>
</dbReference>
<dbReference type="AlphaFoldDB" id="A0A1I6S204"/>
<dbReference type="GO" id="GO:0080030">
    <property type="term" value="F:methyl indole-3-acetate esterase activity"/>
    <property type="evidence" value="ECO:0007669"/>
    <property type="project" value="TreeGrafter"/>
</dbReference>
<dbReference type="Pfam" id="PF12697">
    <property type="entry name" value="Abhydrolase_6"/>
    <property type="match status" value="1"/>
</dbReference>
<gene>
    <name evidence="2" type="ORF">SAMN04488050_10473</name>
</gene>
<protein>
    <submittedName>
        <fullName evidence="2">Pimeloyl-ACP methyl ester carboxylesterase</fullName>
    </submittedName>
</protein>
<dbReference type="OrthoDB" id="9814966at2"/>
<feature type="domain" description="AB hydrolase-1" evidence="1">
    <location>
        <begin position="4"/>
        <end position="228"/>
    </location>
</feature>
<dbReference type="PANTHER" id="PTHR10992:SF1086">
    <property type="entry name" value="AB HYDROLASE-1 DOMAIN-CONTAINING PROTEIN"/>
    <property type="match status" value="1"/>
</dbReference>
<dbReference type="GO" id="GO:0080032">
    <property type="term" value="F:methyl jasmonate esterase activity"/>
    <property type="evidence" value="ECO:0007669"/>
    <property type="project" value="TreeGrafter"/>
</dbReference>
<dbReference type="EMBL" id="FOZW01000004">
    <property type="protein sequence ID" value="SFS70946.1"/>
    <property type="molecule type" value="Genomic_DNA"/>
</dbReference>
<dbReference type="Gene3D" id="3.40.50.1820">
    <property type="entry name" value="alpha/beta hydrolase"/>
    <property type="match status" value="1"/>
</dbReference>
<evidence type="ECO:0000259" key="1">
    <source>
        <dbReference type="Pfam" id="PF12697"/>
    </source>
</evidence>
<name>A0A1I6S204_9RHOB</name>
<accession>A0A1I6S204</accession>
<keyword evidence="3" id="KW-1185">Reference proteome</keyword>
<evidence type="ECO:0000313" key="3">
    <source>
        <dbReference type="Proteomes" id="UP000199392"/>
    </source>
</evidence>
<dbReference type="InterPro" id="IPR000073">
    <property type="entry name" value="AB_hydrolase_1"/>
</dbReference>
<sequence>MANFLLIHGASHGAWCWRDVIPALEDRGHTARAIDLPGHGEDATPRDQVTLQHYVDAILAALDAPTIVVAHSMSGVPATQAADLHPEKFARLVYLCAFLPGDGDSVTSLSRAWPEQPLNEAIRRDEGGATFHFDPAMIREKFYHDCPAALVDRAARHLTPQPISTQKERVTLTGRVEQLPRSYILCAQDMAVPPDHQRAMASVLPSDEVYDMSSAHSPFLSDPEGLAALLDRIARS</sequence>
<evidence type="ECO:0000313" key="2">
    <source>
        <dbReference type="EMBL" id="SFS70946.1"/>
    </source>
</evidence>